<keyword evidence="2 10" id="KW-0808">Transferase</keyword>
<dbReference type="GO" id="GO:0016020">
    <property type="term" value="C:membrane"/>
    <property type="evidence" value="ECO:0007669"/>
    <property type="project" value="UniProtKB-SubCell"/>
</dbReference>
<dbReference type="EMBL" id="PUHW01000005">
    <property type="protein sequence ID" value="KAG0691235.1"/>
    <property type="molecule type" value="Genomic_DNA"/>
</dbReference>
<gene>
    <name evidence="12" type="primary">PFA3</name>
    <name evidence="12" type="ORF">C6P40_004047</name>
</gene>
<protein>
    <recommendedName>
        <fullName evidence="10">Palmitoyltransferase</fullName>
        <ecNumber evidence="10">2.3.1.225</ecNumber>
    </recommendedName>
</protein>
<dbReference type="Proteomes" id="UP000697127">
    <property type="component" value="Unassembled WGS sequence"/>
</dbReference>
<reference evidence="12" key="1">
    <citation type="submission" date="2020-11" db="EMBL/GenBank/DDBJ databases">
        <title>Kefir isolates.</title>
        <authorList>
            <person name="Marcisauskas S."/>
            <person name="Kim Y."/>
            <person name="Blasche S."/>
        </authorList>
    </citation>
    <scope>NUCLEOTIDE SEQUENCE</scope>
    <source>
        <strain evidence="12">Olga-1</strain>
    </source>
</reference>
<evidence type="ECO:0000256" key="1">
    <source>
        <dbReference type="ARBA" id="ARBA00004141"/>
    </source>
</evidence>
<keyword evidence="13" id="KW-1185">Reference proteome</keyword>
<sequence>MSMLLRSFNLFTTYFPRVFLTILLLWSYWALIFKVILILPIFFGIKGIILILILTYLFLISIISYFKVILIGPGSPIDFPILIVNNYNEDENGNLIINEDLRLNIKPPERFILNSIMIKRDGRFRFCSKCKCWKPDRSHHCSTCGTCILKMDHHCPWFSKCIGFKNHRYFIQFLINIEIYLIFITILSGWVLNQFFIKNRYPLKKFSFHILFIFCLGIVFTICVTIFSSFTIYQLLKNKTTIENYEFQRYRRRHTNNNIGNVFDLGIRYNWKMVMGDRWWHQLVGFGVVEVVDDADDVVDRCTGHI</sequence>
<evidence type="ECO:0000256" key="10">
    <source>
        <dbReference type="RuleBase" id="RU079119"/>
    </source>
</evidence>
<evidence type="ECO:0000256" key="3">
    <source>
        <dbReference type="ARBA" id="ARBA00022692"/>
    </source>
</evidence>
<accession>A0A9P7BHZ6</accession>
<keyword evidence="6" id="KW-0564">Palmitate</keyword>
<dbReference type="PROSITE" id="PS50216">
    <property type="entry name" value="DHHC"/>
    <property type="match status" value="1"/>
</dbReference>
<comment type="caution">
    <text evidence="12">The sequence shown here is derived from an EMBL/GenBank/DDBJ whole genome shotgun (WGS) entry which is preliminary data.</text>
</comment>
<evidence type="ECO:0000256" key="5">
    <source>
        <dbReference type="ARBA" id="ARBA00023136"/>
    </source>
</evidence>
<keyword evidence="4 10" id="KW-1133">Transmembrane helix</keyword>
<dbReference type="GO" id="GO:0019706">
    <property type="term" value="F:protein-cysteine S-palmitoyltransferase activity"/>
    <property type="evidence" value="ECO:0007669"/>
    <property type="project" value="UniProtKB-EC"/>
</dbReference>
<dbReference type="EC" id="2.3.1.225" evidence="10"/>
<dbReference type="AlphaFoldDB" id="A0A9P7BHZ6"/>
<feature type="transmembrane region" description="Helical" evidence="10">
    <location>
        <begin position="48"/>
        <end position="66"/>
    </location>
</feature>
<feature type="transmembrane region" description="Helical" evidence="10">
    <location>
        <begin position="169"/>
        <end position="190"/>
    </location>
</feature>
<dbReference type="PANTHER" id="PTHR12246">
    <property type="entry name" value="PALMITOYLTRANSFERASE ZDHHC16"/>
    <property type="match status" value="1"/>
</dbReference>
<comment type="catalytic activity">
    <reaction evidence="9 10">
        <text>L-cysteinyl-[protein] + hexadecanoyl-CoA = S-hexadecanoyl-L-cysteinyl-[protein] + CoA</text>
        <dbReference type="Rhea" id="RHEA:36683"/>
        <dbReference type="Rhea" id="RHEA-COMP:10131"/>
        <dbReference type="Rhea" id="RHEA-COMP:11032"/>
        <dbReference type="ChEBI" id="CHEBI:29950"/>
        <dbReference type="ChEBI" id="CHEBI:57287"/>
        <dbReference type="ChEBI" id="CHEBI:57379"/>
        <dbReference type="ChEBI" id="CHEBI:74151"/>
        <dbReference type="EC" id="2.3.1.225"/>
    </reaction>
</comment>
<keyword evidence="7" id="KW-0449">Lipoprotein</keyword>
<comment type="subcellular location">
    <subcellularLocation>
        <location evidence="1">Membrane</location>
        <topology evidence="1">Multi-pass membrane protein</topology>
    </subcellularLocation>
</comment>
<comment type="similarity">
    <text evidence="10">Belongs to the DHHC palmitoyltransferase family.</text>
</comment>
<evidence type="ECO:0000256" key="9">
    <source>
        <dbReference type="ARBA" id="ARBA00048048"/>
    </source>
</evidence>
<evidence type="ECO:0000256" key="7">
    <source>
        <dbReference type="ARBA" id="ARBA00023288"/>
    </source>
</evidence>
<evidence type="ECO:0000259" key="11">
    <source>
        <dbReference type="Pfam" id="PF01529"/>
    </source>
</evidence>
<organism evidence="12 13">
    <name type="scientific">Pichia californica</name>
    <dbReference type="NCBI Taxonomy" id="460514"/>
    <lineage>
        <taxon>Eukaryota</taxon>
        <taxon>Fungi</taxon>
        <taxon>Dikarya</taxon>
        <taxon>Ascomycota</taxon>
        <taxon>Saccharomycotina</taxon>
        <taxon>Pichiomycetes</taxon>
        <taxon>Pichiales</taxon>
        <taxon>Pichiaceae</taxon>
        <taxon>Pichia</taxon>
    </lineage>
</organism>
<comment type="domain">
    <text evidence="10">The DHHC domain is required for palmitoyltransferase activity.</text>
</comment>
<dbReference type="Pfam" id="PF01529">
    <property type="entry name" value="DHHC"/>
    <property type="match status" value="1"/>
</dbReference>
<keyword evidence="8 10" id="KW-0012">Acyltransferase</keyword>
<feature type="domain" description="Palmitoyltransferase DHHC" evidence="11">
    <location>
        <begin position="124"/>
        <end position="246"/>
    </location>
</feature>
<feature type="transmembrane region" description="Helical" evidence="10">
    <location>
        <begin position="20"/>
        <end position="42"/>
    </location>
</feature>
<dbReference type="OrthoDB" id="302728at2759"/>
<evidence type="ECO:0000313" key="12">
    <source>
        <dbReference type="EMBL" id="KAG0691235.1"/>
    </source>
</evidence>
<dbReference type="InterPro" id="IPR001594">
    <property type="entry name" value="Palmitoyltrfase_DHHC"/>
</dbReference>
<feature type="transmembrane region" description="Helical" evidence="10">
    <location>
        <begin position="210"/>
        <end position="233"/>
    </location>
</feature>
<proteinExistence type="inferred from homology"/>
<keyword evidence="3 10" id="KW-0812">Transmembrane</keyword>
<evidence type="ECO:0000256" key="6">
    <source>
        <dbReference type="ARBA" id="ARBA00023139"/>
    </source>
</evidence>
<keyword evidence="5 10" id="KW-0472">Membrane</keyword>
<evidence type="ECO:0000256" key="2">
    <source>
        <dbReference type="ARBA" id="ARBA00022679"/>
    </source>
</evidence>
<evidence type="ECO:0000256" key="8">
    <source>
        <dbReference type="ARBA" id="ARBA00023315"/>
    </source>
</evidence>
<evidence type="ECO:0000313" key="13">
    <source>
        <dbReference type="Proteomes" id="UP000697127"/>
    </source>
</evidence>
<evidence type="ECO:0000256" key="4">
    <source>
        <dbReference type="ARBA" id="ARBA00022989"/>
    </source>
</evidence>
<dbReference type="InterPro" id="IPR039859">
    <property type="entry name" value="PFA4/ZDH16/20/ERF2-like"/>
</dbReference>
<name>A0A9P7BHZ6_9ASCO</name>